<feature type="binding site" evidence="10">
    <location>
        <position position="133"/>
    </location>
    <ligand>
        <name>FAD</name>
        <dbReference type="ChEBI" id="CHEBI:57692"/>
    </ligand>
</feature>
<dbReference type="Gene3D" id="3.20.20.220">
    <property type="match status" value="1"/>
</dbReference>
<evidence type="ECO:0000313" key="13">
    <source>
        <dbReference type="Proteomes" id="UP000182589"/>
    </source>
</evidence>
<evidence type="ECO:0000256" key="2">
    <source>
        <dbReference type="ARBA" id="ARBA00012695"/>
    </source>
</evidence>
<organism evidence="12 13">
    <name type="scientific">Alicyclobacillus hesperidum</name>
    <dbReference type="NCBI Taxonomy" id="89784"/>
    <lineage>
        <taxon>Bacteria</taxon>
        <taxon>Bacillati</taxon>
        <taxon>Bacillota</taxon>
        <taxon>Bacilli</taxon>
        <taxon>Bacillales</taxon>
        <taxon>Alicyclobacillaceae</taxon>
        <taxon>Alicyclobacillus</taxon>
    </lineage>
</organism>
<reference evidence="13" key="1">
    <citation type="submission" date="2016-10" db="EMBL/GenBank/DDBJ databases">
        <authorList>
            <person name="Varghese N."/>
        </authorList>
    </citation>
    <scope>NUCLEOTIDE SEQUENCE [LARGE SCALE GENOMIC DNA]</scope>
    <source>
        <strain evidence="13">DSM 12489</strain>
    </source>
</reference>
<dbReference type="Pfam" id="PF01619">
    <property type="entry name" value="Pro_dh"/>
    <property type="match status" value="1"/>
</dbReference>
<feature type="binding site" evidence="10">
    <location>
        <position position="163"/>
    </location>
    <ligand>
        <name>FAD</name>
        <dbReference type="ChEBI" id="CHEBI:57692"/>
    </ligand>
</feature>
<evidence type="ECO:0000256" key="3">
    <source>
        <dbReference type="ARBA" id="ARBA00022630"/>
    </source>
</evidence>
<sequence length="307" mass="35304">MEQWMRSTLLQLSQNRKVEHMARRFGPRLGASRFVPGETIEDAIKAVRVLQSKGLATTLDHLGEFVDSREEAVAAADFCVRTLQATEKESSDVYLSVKLTQLGLDISEELCHENMRKIVRQARDLGRFVRIDMEDYARNEKTLQMYRALCDEFGADAIGTVIQAYLYKSMDDLAALRPLRPNLRLVKGAYKEPASVAYPEKRDVDENYKQMIAAQLEAHCPTAVATHDEAIIDWVKAFVKERNIPQSIWEFQMLYGIRPQLQEALVQEGYRVRVYVPFGEDWYGYFMRRLAERPANVSFVLKSLVRA</sequence>
<dbReference type="EC" id="1.5.5.2" evidence="2"/>
<dbReference type="PANTHER" id="PTHR13914">
    <property type="entry name" value="PROLINE OXIDASE"/>
    <property type="match status" value="1"/>
</dbReference>
<keyword evidence="6" id="KW-0560">Oxidoreductase</keyword>
<dbReference type="InterPro" id="IPR015659">
    <property type="entry name" value="Proline_oxidase"/>
</dbReference>
<comment type="cofactor">
    <cofactor evidence="10">
        <name>FAD</name>
        <dbReference type="ChEBI" id="CHEBI:57692"/>
    </cofactor>
    <text evidence="10">Binds 1 FAD per subunit.</text>
</comment>
<evidence type="ECO:0000256" key="6">
    <source>
        <dbReference type="ARBA" id="ARBA00023002"/>
    </source>
</evidence>
<dbReference type="UniPathway" id="UPA00261">
    <property type="reaction ID" value="UER00373"/>
</dbReference>
<dbReference type="Proteomes" id="UP000182589">
    <property type="component" value="Unassembled WGS sequence"/>
</dbReference>
<evidence type="ECO:0000256" key="5">
    <source>
        <dbReference type="ARBA" id="ARBA00022827"/>
    </source>
</evidence>
<dbReference type="GO" id="GO:0004657">
    <property type="term" value="F:proline dehydrogenase activity"/>
    <property type="evidence" value="ECO:0007669"/>
    <property type="project" value="UniProtKB-EC"/>
</dbReference>
<comment type="pathway">
    <text evidence="1">Amino-acid degradation; L-proline degradation into L-glutamate; L-glutamate from L-proline: step 1/2.</text>
</comment>
<dbReference type="RefSeq" id="WP_074691606.1">
    <property type="nucleotide sequence ID" value="NZ_FNOJ01000002.1"/>
</dbReference>
<evidence type="ECO:0000256" key="4">
    <source>
        <dbReference type="ARBA" id="ARBA00022741"/>
    </source>
</evidence>
<evidence type="ECO:0000256" key="9">
    <source>
        <dbReference type="PIRSR" id="PIRSR000196-1"/>
    </source>
</evidence>
<dbReference type="PIRSF" id="PIRSF000196">
    <property type="entry name" value="Pro_dehydrog"/>
    <property type="match status" value="1"/>
</dbReference>
<feature type="binding site" evidence="10">
    <location>
        <position position="201"/>
    </location>
    <ligand>
        <name>FAD</name>
        <dbReference type="ChEBI" id="CHEBI:57692"/>
    </ligand>
</feature>
<dbReference type="AlphaFoldDB" id="A0A1H2RB94"/>
<dbReference type="PANTHER" id="PTHR13914:SF0">
    <property type="entry name" value="PROLINE DEHYDROGENASE 1, MITOCHONDRIAL"/>
    <property type="match status" value="1"/>
</dbReference>
<evidence type="ECO:0000313" key="12">
    <source>
        <dbReference type="EMBL" id="SDW16478.1"/>
    </source>
</evidence>
<evidence type="ECO:0000256" key="10">
    <source>
        <dbReference type="PIRSR" id="PIRSR000196-2"/>
    </source>
</evidence>
<dbReference type="EMBL" id="FNOJ01000002">
    <property type="protein sequence ID" value="SDW16478.1"/>
    <property type="molecule type" value="Genomic_DNA"/>
</dbReference>
<keyword evidence="7" id="KW-0642">Proline metabolism</keyword>
<keyword evidence="4 10" id="KW-0547">Nucleotide-binding</keyword>
<comment type="catalytic activity">
    <reaction evidence="8">
        <text>L-proline + a quinone = (S)-1-pyrroline-5-carboxylate + a quinol + H(+)</text>
        <dbReference type="Rhea" id="RHEA:23784"/>
        <dbReference type="ChEBI" id="CHEBI:15378"/>
        <dbReference type="ChEBI" id="CHEBI:17388"/>
        <dbReference type="ChEBI" id="CHEBI:24646"/>
        <dbReference type="ChEBI" id="CHEBI:60039"/>
        <dbReference type="ChEBI" id="CHEBI:132124"/>
        <dbReference type="EC" id="1.5.5.2"/>
    </reaction>
</comment>
<evidence type="ECO:0000259" key="11">
    <source>
        <dbReference type="Pfam" id="PF01619"/>
    </source>
</evidence>
<feature type="binding site" evidence="10">
    <location>
        <begin position="187"/>
        <end position="189"/>
    </location>
    <ligand>
        <name>FAD</name>
        <dbReference type="ChEBI" id="CHEBI:57692"/>
    </ligand>
</feature>
<dbReference type="InterPro" id="IPR002872">
    <property type="entry name" value="Proline_DH_dom"/>
</dbReference>
<protein>
    <recommendedName>
        <fullName evidence="2">proline dehydrogenase</fullName>
        <ecNumber evidence="2">1.5.5.2</ecNumber>
    </recommendedName>
</protein>
<dbReference type="GO" id="GO:0010133">
    <property type="term" value="P:L-proline catabolic process to L-glutamate"/>
    <property type="evidence" value="ECO:0007669"/>
    <property type="project" value="UniProtKB-UniPathway"/>
</dbReference>
<evidence type="ECO:0000256" key="7">
    <source>
        <dbReference type="ARBA" id="ARBA00023062"/>
    </source>
</evidence>
<feature type="binding site" evidence="10">
    <location>
        <begin position="226"/>
        <end position="227"/>
    </location>
    <ligand>
        <name>FAD</name>
        <dbReference type="ChEBI" id="CHEBI:57692"/>
    </ligand>
</feature>
<dbReference type="GO" id="GO:0000166">
    <property type="term" value="F:nucleotide binding"/>
    <property type="evidence" value="ECO:0007669"/>
    <property type="project" value="UniProtKB-KW"/>
</dbReference>
<keyword evidence="5 10" id="KW-0274">FAD</keyword>
<dbReference type="STRING" id="89784.SAMN04489725_102239"/>
<feature type="binding site" evidence="9">
    <location>
        <position position="289"/>
    </location>
    <ligand>
        <name>substrate</name>
    </ligand>
</feature>
<keyword evidence="3" id="KW-0285">Flavoprotein</keyword>
<feature type="domain" description="Proline dehydrogenase" evidence="11">
    <location>
        <begin position="43"/>
        <end position="300"/>
    </location>
</feature>
<proteinExistence type="predicted"/>
<dbReference type="InterPro" id="IPR008219">
    <property type="entry name" value="PRODH_bac_arc"/>
</dbReference>
<name>A0A1H2RB94_9BACL</name>
<evidence type="ECO:0000256" key="1">
    <source>
        <dbReference type="ARBA" id="ARBA00004739"/>
    </source>
</evidence>
<feature type="binding site" evidence="9">
    <location>
        <position position="98"/>
    </location>
    <ligand>
        <name>substrate</name>
    </ligand>
</feature>
<feature type="binding site" evidence="9">
    <location>
        <position position="288"/>
    </location>
    <ligand>
        <name>substrate</name>
    </ligand>
</feature>
<accession>A0A1H2RB94</accession>
<gene>
    <name evidence="12" type="ORF">SAMN04489725_102239</name>
</gene>
<dbReference type="InterPro" id="IPR029041">
    <property type="entry name" value="FAD-linked_oxidoreductase-like"/>
</dbReference>
<evidence type="ECO:0000256" key="8">
    <source>
        <dbReference type="ARBA" id="ARBA00048779"/>
    </source>
</evidence>
<keyword evidence="13" id="KW-1185">Reference proteome</keyword>
<dbReference type="SUPFAM" id="SSF51730">
    <property type="entry name" value="FAD-linked oxidoreductase"/>
    <property type="match status" value="1"/>
</dbReference>